<dbReference type="EMBL" id="JBAWKC010000004">
    <property type="protein sequence ID" value="MFH6769644.1"/>
    <property type="molecule type" value="Genomic_DNA"/>
</dbReference>
<evidence type="ECO:0000313" key="1">
    <source>
        <dbReference type="EMBL" id="MFH6769644.1"/>
    </source>
</evidence>
<protein>
    <submittedName>
        <fullName evidence="1">UDP-glycosyltransferase</fullName>
    </submittedName>
</protein>
<gene>
    <name evidence="1" type="ORF">V8G56_12905</name>
</gene>
<keyword evidence="2" id="KW-1185">Reference proteome</keyword>
<reference evidence="1 2" key="1">
    <citation type="submission" date="2024-02" db="EMBL/GenBank/DDBJ databases">
        <title>A Gaetbulibacter species isolated from tidal flats and genomic insights of their niches.</title>
        <authorList>
            <person name="Ye Y."/>
        </authorList>
    </citation>
    <scope>NUCLEOTIDE SEQUENCE [LARGE SCALE GENOMIC DNA]</scope>
    <source>
        <strain evidence="1 2">KEM-8</strain>
    </source>
</reference>
<name>A0ABW7MS27_9FLAO</name>
<proteinExistence type="predicted"/>
<dbReference type="RefSeq" id="WP_395438868.1">
    <property type="nucleotide sequence ID" value="NZ_JBAWKC010000004.1"/>
</dbReference>
<evidence type="ECO:0000313" key="2">
    <source>
        <dbReference type="Proteomes" id="UP001610104"/>
    </source>
</evidence>
<dbReference type="Proteomes" id="UP001610104">
    <property type="component" value="Unassembled WGS sequence"/>
</dbReference>
<organism evidence="1 2">
    <name type="scientific">Gaetbulibacter aquiaggeris</name>
    <dbReference type="NCBI Taxonomy" id="1735373"/>
    <lineage>
        <taxon>Bacteria</taxon>
        <taxon>Pseudomonadati</taxon>
        <taxon>Bacteroidota</taxon>
        <taxon>Flavobacteriia</taxon>
        <taxon>Flavobacteriales</taxon>
        <taxon>Flavobacteriaceae</taxon>
        <taxon>Gaetbulibacter</taxon>
    </lineage>
</organism>
<comment type="caution">
    <text evidence="1">The sequence shown here is derived from an EMBL/GenBank/DDBJ whole genome shotgun (WGS) entry which is preliminary data.</text>
</comment>
<sequence>MLNQISQVLVIVDSINVNDSSASKGRVALINNLSKIGYHVTVMHYTQNDIYLKGVTCVSIKEKKYTPLYFLSRTQRVIQRYFKINLAACLESVFGFSFTFFNDVNSIKAALKKLDISKFDLILTLSKGASFRPHYAINKLPVLHEKWMAYIHDPYPMSCYPQPYQWNEPGHKQKRLFFKEVSKNAKYSAFPSLLLQEWMCNYFPNFIKTGIVIPHQNFKEELINLKVPSYFDTTKFNVLHAGNLMKQRNPEGLIKGFELFLENKPKAKEDSQLLLLGNADYHKESINKFATSLPQLFIKLMNVPFIEVYYLQKQVSVNVILEANSEISPFLPGKFPHCVEADKPILHLGPNHSETKRLLGENYEYWTEIDNVKTISEILEKLYSEWLNKTKTLRLNRPDLENYLGKEYLKEQLEKVFDND</sequence>
<accession>A0ABW7MS27</accession>
<dbReference type="SUPFAM" id="SSF53756">
    <property type="entry name" value="UDP-Glycosyltransferase/glycogen phosphorylase"/>
    <property type="match status" value="1"/>
</dbReference>